<dbReference type="RefSeq" id="WP_123093692.1">
    <property type="nucleotide sequence ID" value="NZ_CP044548.2"/>
</dbReference>
<accession>A0A5P8FN30</accession>
<feature type="region of interest" description="Disordered" evidence="1">
    <location>
        <begin position="1"/>
        <end position="20"/>
    </location>
</feature>
<dbReference type="EMBL" id="CP044548">
    <property type="protein sequence ID" value="QFQ31029.2"/>
    <property type="molecule type" value="Genomic_DNA"/>
</dbReference>
<dbReference type="GeneID" id="59162091"/>
<dbReference type="Proteomes" id="UP000271708">
    <property type="component" value="Chromosome"/>
</dbReference>
<reference evidence="2 3" key="1">
    <citation type="submission" date="2019-09" db="EMBL/GenBank/DDBJ databases">
        <title>Complete Genome Sequence of Janibacter melonis M714 with both human health impact and industrial applications.</title>
        <authorList>
            <person name="Jin M."/>
            <person name="Zhao Q.R."/>
        </authorList>
    </citation>
    <scope>NUCLEOTIDE SEQUENCE [LARGE SCALE GENOMIC DNA]</scope>
    <source>
        <strain evidence="2 3">M714</strain>
    </source>
</reference>
<dbReference type="KEGG" id="jme:EEW87_012975"/>
<evidence type="ECO:0000313" key="3">
    <source>
        <dbReference type="Proteomes" id="UP000271708"/>
    </source>
</evidence>
<feature type="compositionally biased region" description="Polar residues" evidence="1">
    <location>
        <begin position="7"/>
        <end position="17"/>
    </location>
</feature>
<proteinExistence type="predicted"/>
<gene>
    <name evidence="2" type="ORF">EEW87_012975</name>
</gene>
<sequence length="332" mass="37667">MPGASPQLEQQPTSPESPVTDALRQAHELLACARDDPGRSSRWAPKRRRAESLYWAREERLRYIQYDLRDDLIDEAAERVLAVSVSPQHPWQWRPEIRHVLDELDSLDKHILVDKEDVARRIYRDAVLALDQDDLRLVERLALDLSEDDFSVLRRRSFVSKPHQAWTSGSREYYEEVGYPEADPDLIRLLQSPAARAPRPVTLWRGEHPNPHMPEFAEAVRSARPGDILTRTRIPMSCSIDPAGASSSEFTLHSDGLAPRGDDDSWLLEITTSQLLYAGNRVERTGRSDGNAATEREALVFAPRLQVEGHREALVPCRHGLKRLHVVAVVPA</sequence>
<name>A0A5P8FN30_9MICO</name>
<organism evidence="2 3">
    <name type="scientific">Janibacter melonis</name>
    <dbReference type="NCBI Taxonomy" id="262209"/>
    <lineage>
        <taxon>Bacteria</taxon>
        <taxon>Bacillati</taxon>
        <taxon>Actinomycetota</taxon>
        <taxon>Actinomycetes</taxon>
        <taxon>Micrococcales</taxon>
        <taxon>Intrasporangiaceae</taxon>
        <taxon>Janibacter</taxon>
    </lineage>
</organism>
<dbReference type="AlphaFoldDB" id="A0A5P8FN30"/>
<protein>
    <submittedName>
        <fullName evidence="2">Uncharacterized protein</fullName>
    </submittedName>
</protein>
<evidence type="ECO:0000313" key="2">
    <source>
        <dbReference type="EMBL" id="QFQ31029.2"/>
    </source>
</evidence>
<evidence type="ECO:0000256" key="1">
    <source>
        <dbReference type="SAM" id="MobiDB-lite"/>
    </source>
</evidence>